<keyword evidence="6 12" id="KW-0408">Iron</keyword>
<dbReference type="SUPFAM" id="SSF48150">
    <property type="entry name" value="DNA-glycosylase"/>
    <property type="match status" value="1"/>
</dbReference>
<dbReference type="AlphaFoldDB" id="A0A401Z7T5"/>
<keyword evidence="9 12" id="KW-0234">DNA repair</keyword>
<feature type="domain" description="HhH-GPD" evidence="13">
    <location>
        <begin position="51"/>
        <end position="199"/>
    </location>
</feature>
<keyword evidence="14" id="KW-0540">Nuclease</keyword>
<dbReference type="InterPro" id="IPR004035">
    <property type="entry name" value="Endouclease-III_FeS-bd_BS"/>
</dbReference>
<feature type="binding site" evidence="12">
    <location>
        <position position="217"/>
    </location>
    <ligand>
        <name>[4Fe-4S] cluster</name>
        <dbReference type="ChEBI" id="CHEBI:49883"/>
    </ligand>
</feature>
<comment type="similarity">
    <text evidence="1 12">Belongs to the Nth/MutY family.</text>
</comment>
<keyword evidence="14" id="KW-0255">Endonuclease</keyword>
<evidence type="ECO:0000256" key="7">
    <source>
        <dbReference type="ARBA" id="ARBA00023014"/>
    </source>
</evidence>
<dbReference type="OrthoDB" id="9800977at2"/>
<keyword evidence="10 12" id="KW-0456">Lyase</keyword>
<dbReference type="GO" id="GO:0051539">
    <property type="term" value="F:4 iron, 4 sulfur cluster binding"/>
    <property type="evidence" value="ECO:0007669"/>
    <property type="project" value="UniProtKB-UniRule"/>
</dbReference>
<evidence type="ECO:0000313" key="15">
    <source>
        <dbReference type="Proteomes" id="UP000287224"/>
    </source>
</evidence>
<dbReference type="InterPro" id="IPR005759">
    <property type="entry name" value="Nth"/>
</dbReference>
<comment type="function">
    <text evidence="12">DNA repair enzyme that has both DNA N-glycosylase activity and AP-lyase activity. The DNA N-glycosylase activity releases various damaged pyrimidines from DNA by cleaving the N-glycosidic bond, leaving an AP (apurinic/apyrimidinic) site. The AP-lyase activity cleaves the phosphodiester bond 3' to the AP site by a beta-elimination, leaving a 3'-terminal unsaturated sugar and a product with a terminal 5'-phosphate.</text>
</comment>
<reference evidence="15" key="1">
    <citation type="submission" date="2018-12" db="EMBL/GenBank/DDBJ databases">
        <title>Tengunoibacter tsumagoiensis gen. nov., sp. nov., Dictyobacter kobayashii sp. nov., D. alpinus sp. nov., and D. joshuensis sp. nov. and description of Dictyobacteraceae fam. nov. within the order Ktedonobacterales isolated from Tengu-no-mugimeshi.</title>
        <authorList>
            <person name="Wang C.M."/>
            <person name="Zheng Y."/>
            <person name="Sakai Y."/>
            <person name="Toyoda A."/>
            <person name="Minakuchi Y."/>
            <person name="Abe K."/>
            <person name="Yokota A."/>
            <person name="Yabe S."/>
        </authorList>
    </citation>
    <scope>NUCLEOTIDE SEQUENCE [LARGE SCALE GENOMIC DNA]</scope>
    <source>
        <strain evidence="15">S-27</strain>
    </source>
</reference>
<dbReference type="FunFam" id="1.10.1670.10:FF:000001">
    <property type="entry name" value="Endonuclease III"/>
    <property type="match status" value="1"/>
</dbReference>
<evidence type="ECO:0000256" key="3">
    <source>
        <dbReference type="ARBA" id="ARBA00022723"/>
    </source>
</evidence>
<dbReference type="GO" id="GO:0019104">
    <property type="term" value="F:DNA N-glycosylase activity"/>
    <property type="evidence" value="ECO:0007669"/>
    <property type="project" value="UniProtKB-UniRule"/>
</dbReference>
<evidence type="ECO:0000259" key="13">
    <source>
        <dbReference type="SMART" id="SM00478"/>
    </source>
</evidence>
<dbReference type="GO" id="GO:0003677">
    <property type="term" value="F:DNA binding"/>
    <property type="evidence" value="ECO:0007669"/>
    <property type="project" value="UniProtKB-UniRule"/>
</dbReference>
<dbReference type="GO" id="GO:0140078">
    <property type="term" value="F:class I DNA-(apurinic or apyrimidinic site) endonuclease activity"/>
    <property type="evidence" value="ECO:0007669"/>
    <property type="project" value="UniProtKB-EC"/>
</dbReference>
<dbReference type="InterPro" id="IPR000445">
    <property type="entry name" value="HhH_motif"/>
</dbReference>
<dbReference type="PROSITE" id="PS00764">
    <property type="entry name" value="ENDONUCLEASE_III_1"/>
    <property type="match status" value="1"/>
</dbReference>
<sequence length="232" mass="25659">MNVATPIYTGPQPGSPEQVQAIITELRRLYPEATCSLNFSNPLELLIATQLSAQCTDERVNIVTARLFKKYTSVEAFAGASQEELEQDIRSTGFYRNKAKNIRATCQRLITAYDGNVPRTMEDLLTLPGVARKTANVVLGNAFGIVVGFVVDTHVGRLARRFGWTTSTDPVKVEQELMLIVPEKDWLDLSHLLIFHGRAICDARKPLCERCSLAHLCPSAFKATPIRGAKPS</sequence>
<evidence type="ECO:0000256" key="2">
    <source>
        <dbReference type="ARBA" id="ARBA00022485"/>
    </source>
</evidence>
<feature type="binding site" evidence="12">
    <location>
        <position position="211"/>
    </location>
    <ligand>
        <name>[4Fe-4S] cluster</name>
        <dbReference type="ChEBI" id="CHEBI:49883"/>
    </ligand>
</feature>
<keyword evidence="8 12" id="KW-0238">DNA-binding</keyword>
<dbReference type="PANTHER" id="PTHR10359">
    <property type="entry name" value="A/G-SPECIFIC ADENINE GLYCOSYLASE/ENDONUCLEASE III"/>
    <property type="match status" value="1"/>
</dbReference>
<dbReference type="InterPro" id="IPR003651">
    <property type="entry name" value="Endonuclease3_FeS-loop_motif"/>
</dbReference>
<dbReference type="Gene3D" id="1.10.340.30">
    <property type="entry name" value="Hypothetical protein, domain 2"/>
    <property type="match status" value="1"/>
</dbReference>
<feature type="binding site" evidence="12">
    <location>
        <position position="208"/>
    </location>
    <ligand>
        <name>[4Fe-4S] cluster</name>
        <dbReference type="ChEBI" id="CHEBI:49883"/>
    </ligand>
</feature>
<feature type="binding site" evidence="12">
    <location>
        <position position="201"/>
    </location>
    <ligand>
        <name>[4Fe-4S] cluster</name>
        <dbReference type="ChEBI" id="CHEBI:49883"/>
    </ligand>
</feature>
<dbReference type="Pfam" id="PF00730">
    <property type="entry name" value="HhH-GPD"/>
    <property type="match status" value="1"/>
</dbReference>
<dbReference type="InterPro" id="IPR004036">
    <property type="entry name" value="Endonuclease-III-like_CS2"/>
</dbReference>
<keyword evidence="4 12" id="KW-0227">DNA damage</keyword>
<dbReference type="RefSeq" id="WP_126594213.1">
    <property type="nucleotide sequence ID" value="NZ_BIFQ01000001.1"/>
</dbReference>
<evidence type="ECO:0000256" key="5">
    <source>
        <dbReference type="ARBA" id="ARBA00022801"/>
    </source>
</evidence>
<comment type="caution">
    <text evidence="14">The sequence shown here is derived from an EMBL/GenBank/DDBJ whole genome shotgun (WGS) entry which is preliminary data.</text>
</comment>
<dbReference type="InterPro" id="IPR011257">
    <property type="entry name" value="DNA_glycosylase"/>
</dbReference>
<keyword evidence="2 12" id="KW-0004">4Fe-4S</keyword>
<keyword evidence="3 12" id="KW-0479">Metal-binding</keyword>
<name>A0A401Z7T5_9CHLR</name>
<dbReference type="EC" id="4.2.99.18" evidence="12"/>
<keyword evidence="7 12" id="KW-0411">Iron-sulfur</keyword>
<comment type="catalytic activity">
    <reaction evidence="12">
        <text>2'-deoxyribonucleotide-(2'-deoxyribose 5'-phosphate)-2'-deoxyribonucleotide-DNA = a 3'-end 2'-deoxyribonucleotide-(2,3-dehydro-2,3-deoxyribose 5'-phosphate)-DNA + a 5'-end 5'-phospho-2'-deoxyribonucleoside-DNA + H(+)</text>
        <dbReference type="Rhea" id="RHEA:66592"/>
        <dbReference type="Rhea" id="RHEA-COMP:13180"/>
        <dbReference type="Rhea" id="RHEA-COMP:16897"/>
        <dbReference type="Rhea" id="RHEA-COMP:17067"/>
        <dbReference type="ChEBI" id="CHEBI:15378"/>
        <dbReference type="ChEBI" id="CHEBI:136412"/>
        <dbReference type="ChEBI" id="CHEBI:157695"/>
        <dbReference type="ChEBI" id="CHEBI:167181"/>
        <dbReference type="EC" id="4.2.99.18"/>
    </reaction>
</comment>
<evidence type="ECO:0000256" key="10">
    <source>
        <dbReference type="ARBA" id="ARBA00023239"/>
    </source>
</evidence>
<evidence type="ECO:0000256" key="8">
    <source>
        <dbReference type="ARBA" id="ARBA00023125"/>
    </source>
</evidence>
<comment type="cofactor">
    <cofactor evidence="12">
        <name>[4Fe-4S] cluster</name>
        <dbReference type="ChEBI" id="CHEBI:49883"/>
    </cofactor>
    <text evidence="12">Binds 1 [4Fe-4S] cluster.</text>
</comment>
<evidence type="ECO:0000256" key="4">
    <source>
        <dbReference type="ARBA" id="ARBA00022763"/>
    </source>
</evidence>
<protein>
    <recommendedName>
        <fullName evidence="12">Endonuclease III</fullName>
        <ecNumber evidence="12">4.2.99.18</ecNumber>
    </recommendedName>
    <alternativeName>
        <fullName evidence="12">DNA-(apurinic or apyrimidinic site) lyase</fullName>
    </alternativeName>
</protein>
<gene>
    <name evidence="14" type="primary">nth_1</name>
    <name evidence="12" type="synonym">nth</name>
    <name evidence="14" type="ORF">KDAU_02050</name>
</gene>
<dbReference type="Gene3D" id="1.10.1670.10">
    <property type="entry name" value="Helix-hairpin-Helix base-excision DNA repair enzymes (C-terminal)"/>
    <property type="match status" value="1"/>
</dbReference>
<dbReference type="HAMAP" id="MF_00942">
    <property type="entry name" value="Nth"/>
    <property type="match status" value="1"/>
</dbReference>
<dbReference type="GO" id="GO:0046872">
    <property type="term" value="F:metal ion binding"/>
    <property type="evidence" value="ECO:0007669"/>
    <property type="project" value="UniProtKB-KW"/>
</dbReference>
<dbReference type="EMBL" id="BIFQ01000001">
    <property type="protein sequence ID" value="GCE02876.1"/>
    <property type="molecule type" value="Genomic_DNA"/>
</dbReference>
<dbReference type="Pfam" id="PF00633">
    <property type="entry name" value="HHH"/>
    <property type="match status" value="1"/>
</dbReference>
<proteinExistence type="inferred from homology"/>
<dbReference type="Proteomes" id="UP000287224">
    <property type="component" value="Unassembled WGS sequence"/>
</dbReference>
<keyword evidence="11 12" id="KW-0326">Glycosidase</keyword>
<evidence type="ECO:0000313" key="14">
    <source>
        <dbReference type="EMBL" id="GCE02876.1"/>
    </source>
</evidence>
<dbReference type="PIRSF" id="PIRSF001435">
    <property type="entry name" value="Nth"/>
    <property type="match status" value="1"/>
</dbReference>
<dbReference type="InterPro" id="IPR003265">
    <property type="entry name" value="HhH-GPD_domain"/>
</dbReference>
<dbReference type="NCBIfam" id="TIGR01083">
    <property type="entry name" value="nth"/>
    <property type="match status" value="1"/>
</dbReference>
<evidence type="ECO:0000256" key="6">
    <source>
        <dbReference type="ARBA" id="ARBA00023004"/>
    </source>
</evidence>
<evidence type="ECO:0000256" key="1">
    <source>
        <dbReference type="ARBA" id="ARBA00008343"/>
    </source>
</evidence>
<dbReference type="FunFam" id="1.10.340.30:FF:000001">
    <property type="entry name" value="Endonuclease III"/>
    <property type="match status" value="1"/>
</dbReference>
<organism evidence="14 15">
    <name type="scientific">Dictyobacter aurantiacus</name>
    <dbReference type="NCBI Taxonomy" id="1936993"/>
    <lineage>
        <taxon>Bacteria</taxon>
        <taxon>Bacillati</taxon>
        <taxon>Chloroflexota</taxon>
        <taxon>Ktedonobacteria</taxon>
        <taxon>Ktedonobacterales</taxon>
        <taxon>Dictyobacteraceae</taxon>
        <taxon>Dictyobacter</taxon>
    </lineage>
</organism>
<evidence type="ECO:0000256" key="11">
    <source>
        <dbReference type="ARBA" id="ARBA00023295"/>
    </source>
</evidence>
<evidence type="ECO:0000256" key="9">
    <source>
        <dbReference type="ARBA" id="ARBA00023204"/>
    </source>
</evidence>
<dbReference type="SMART" id="SM00478">
    <property type="entry name" value="ENDO3c"/>
    <property type="match status" value="1"/>
</dbReference>
<dbReference type="CDD" id="cd00056">
    <property type="entry name" value="ENDO3c"/>
    <property type="match status" value="1"/>
</dbReference>
<evidence type="ECO:0000256" key="12">
    <source>
        <dbReference type="HAMAP-Rule" id="MF_00942"/>
    </source>
</evidence>
<keyword evidence="5 12" id="KW-0378">Hydrolase</keyword>
<keyword evidence="15" id="KW-1185">Reference proteome</keyword>
<dbReference type="PROSITE" id="PS01155">
    <property type="entry name" value="ENDONUCLEASE_III_2"/>
    <property type="match status" value="1"/>
</dbReference>
<dbReference type="GO" id="GO:0006285">
    <property type="term" value="P:base-excision repair, AP site formation"/>
    <property type="evidence" value="ECO:0007669"/>
    <property type="project" value="TreeGrafter"/>
</dbReference>
<dbReference type="PANTHER" id="PTHR10359:SF18">
    <property type="entry name" value="ENDONUCLEASE III"/>
    <property type="match status" value="1"/>
</dbReference>
<accession>A0A401Z7T5</accession>
<dbReference type="Pfam" id="PF10576">
    <property type="entry name" value="EndIII_4Fe-2S"/>
    <property type="match status" value="1"/>
</dbReference>
<dbReference type="InterPro" id="IPR023170">
    <property type="entry name" value="HhH_base_excis_C"/>
</dbReference>
<dbReference type="SMART" id="SM00525">
    <property type="entry name" value="FES"/>
    <property type="match status" value="1"/>
</dbReference>